<comment type="caution">
    <text evidence="3">The sequence shown here is derived from an EMBL/GenBank/DDBJ whole genome shotgun (WGS) entry which is preliminary data.</text>
</comment>
<feature type="transmembrane region" description="Helical" evidence="1">
    <location>
        <begin position="49"/>
        <end position="68"/>
    </location>
</feature>
<evidence type="ECO:0000259" key="2">
    <source>
        <dbReference type="SMART" id="SM00014"/>
    </source>
</evidence>
<dbReference type="SMART" id="SM00014">
    <property type="entry name" value="acidPPc"/>
    <property type="match status" value="1"/>
</dbReference>
<protein>
    <submittedName>
        <fullName evidence="3">Phosphatase PAP2 family protein</fullName>
    </submittedName>
</protein>
<organism evidence="3 4">
    <name type="scientific">Hymenobacter polaris</name>
    <dbReference type="NCBI Taxonomy" id="2682546"/>
    <lineage>
        <taxon>Bacteria</taxon>
        <taxon>Pseudomonadati</taxon>
        <taxon>Bacteroidota</taxon>
        <taxon>Cytophagia</taxon>
        <taxon>Cytophagales</taxon>
        <taxon>Hymenobacteraceae</taxon>
        <taxon>Hymenobacter</taxon>
    </lineage>
</organism>
<evidence type="ECO:0000313" key="4">
    <source>
        <dbReference type="Proteomes" id="UP000559626"/>
    </source>
</evidence>
<dbReference type="AlphaFoldDB" id="A0A7Y0AF70"/>
<dbReference type="PANTHER" id="PTHR14969:SF13">
    <property type="entry name" value="AT30094P"/>
    <property type="match status" value="1"/>
</dbReference>
<feature type="domain" description="Phosphatidic acid phosphatase type 2/haloperoxidase" evidence="2">
    <location>
        <begin position="76"/>
        <end position="194"/>
    </location>
</feature>
<gene>
    <name evidence="3" type="ORF">HHL22_13605</name>
</gene>
<dbReference type="InterPro" id="IPR036938">
    <property type="entry name" value="PAP2/HPO_sf"/>
</dbReference>
<keyword evidence="4" id="KW-1185">Reference proteome</keyword>
<name>A0A7Y0AF70_9BACT</name>
<evidence type="ECO:0000256" key="1">
    <source>
        <dbReference type="SAM" id="Phobius"/>
    </source>
</evidence>
<feature type="transmembrane region" description="Helical" evidence="1">
    <location>
        <begin position="155"/>
        <end position="173"/>
    </location>
</feature>
<proteinExistence type="predicted"/>
<dbReference type="RefSeq" id="WP_169531901.1">
    <property type="nucleotide sequence ID" value="NZ_JABBGH010000002.1"/>
</dbReference>
<sequence>MLRHVRPFLLLYFALLALVGGGLLATPRHTLFFWVNGHHAPLLDQFFRPFTNVGDGAFYVLVCLGLLFVRFRWALLGFVCFAVTSLAAQVGKHLIFTGHPRPARYFQEHPGYPALHTIEGVVLGTLKSFPSGHSTSAFSVFLLLAYLVRRKAWGYAFVLLAALTAYSRVYLAQHFVEDVFAGSVLGTGLTLALLAWLPGWLNRYPMAWYDYRLQLRVKRG</sequence>
<dbReference type="Pfam" id="PF01569">
    <property type="entry name" value="PAP2"/>
    <property type="match status" value="1"/>
</dbReference>
<accession>A0A7Y0AF70</accession>
<reference evidence="3 4" key="1">
    <citation type="submission" date="2020-04" db="EMBL/GenBank/DDBJ databases">
        <title>Hymenobacter polaris sp. nov., isolated from Arctic soil.</title>
        <authorList>
            <person name="Dahal R.H."/>
        </authorList>
    </citation>
    <scope>NUCLEOTIDE SEQUENCE [LARGE SCALE GENOMIC DNA]</scope>
    <source>
        <strain evidence="3 4">RP-2-7</strain>
    </source>
</reference>
<keyword evidence="1" id="KW-0472">Membrane</keyword>
<feature type="transmembrane region" description="Helical" evidence="1">
    <location>
        <begin position="179"/>
        <end position="197"/>
    </location>
</feature>
<dbReference type="EMBL" id="JABBGH010000002">
    <property type="protein sequence ID" value="NML66243.1"/>
    <property type="molecule type" value="Genomic_DNA"/>
</dbReference>
<dbReference type="SUPFAM" id="SSF48317">
    <property type="entry name" value="Acid phosphatase/Vanadium-dependent haloperoxidase"/>
    <property type="match status" value="1"/>
</dbReference>
<feature type="transmembrane region" description="Helical" evidence="1">
    <location>
        <begin position="75"/>
        <end position="96"/>
    </location>
</feature>
<feature type="transmembrane region" description="Helical" evidence="1">
    <location>
        <begin position="131"/>
        <end position="148"/>
    </location>
</feature>
<dbReference type="PANTHER" id="PTHR14969">
    <property type="entry name" value="SPHINGOSINE-1-PHOSPHATE PHOSPHOHYDROLASE"/>
    <property type="match status" value="1"/>
</dbReference>
<evidence type="ECO:0000313" key="3">
    <source>
        <dbReference type="EMBL" id="NML66243.1"/>
    </source>
</evidence>
<dbReference type="Gene3D" id="1.20.144.10">
    <property type="entry name" value="Phosphatidic acid phosphatase type 2/haloperoxidase"/>
    <property type="match status" value="1"/>
</dbReference>
<dbReference type="InterPro" id="IPR000326">
    <property type="entry name" value="PAP2/HPO"/>
</dbReference>
<keyword evidence="1" id="KW-1133">Transmembrane helix</keyword>
<dbReference type="Proteomes" id="UP000559626">
    <property type="component" value="Unassembled WGS sequence"/>
</dbReference>
<keyword evidence="1" id="KW-0812">Transmembrane</keyword>